<sequence>MTLQLSIVDVVIIELYDYKNFLSINLYSFLAYDKNKNNLQYPQMTFRIEGLNTLLIMLFNHIFKKCYVKKMSYCDTQTMDSVNLEKNKALIVEKNVQSSSIVPDSLLWFVFEWQMNFVQRMFALFFQDKKHNISKAFTNTYFTKWNSLQFKLLTFHAGTRSARQQLKKTLQ</sequence>
<proteinExistence type="predicted"/>
<protein>
    <submittedName>
        <fullName evidence="1">Uncharacterized protein</fullName>
    </submittedName>
</protein>
<evidence type="ECO:0000313" key="1">
    <source>
        <dbReference type="EMBL" id="ETN99030.1"/>
    </source>
</evidence>
<dbReference type="Proteomes" id="UP000023152">
    <property type="component" value="Unassembled WGS sequence"/>
</dbReference>
<gene>
    <name evidence="1" type="ORF">RFI_38454</name>
</gene>
<evidence type="ECO:0000313" key="2">
    <source>
        <dbReference type="Proteomes" id="UP000023152"/>
    </source>
</evidence>
<dbReference type="EMBL" id="ASPP01045120">
    <property type="protein sequence ID" value="ETN99030.1"/>
    <property type="molecule type" value="Genomic_DNA"/>
</dbReference>
<accession>X6LCE9</accession>
<comment type="caution">
    <text evidence="1">The sequence shown here is derived from an EMBL/GenBank/DDBJ whole genome shotgun (WGS) entry which is preliminary data.</text>
</comment>
<dbReference type="AlphaFoldDB" id="X6LCE9"/>
<keyword evidence="2" id="KW-1185">Reference proteome</keyword>
<name>X6LCE9_RETFI</name>
<reference evidence="1 2" key="1">
    <citation type="journal article" date="2013" name="Curr. Biol.">
        <title>The Genome of the Foraminiferan Reticulomyxa filosa.</title>
        <authorList>
            <person name="Glockner G."/>
            <person name="Hulsmann N."/>
            <person name="Schleicher M."/>
            <person name="Noegel A.A."/>
            <person name="Eichinger L."/>
            <person name="Gallinger C."/>
            <person name="Pawlowski J."/>
            <person name="Sierra R."/>
            <person name="Euteneuer U."/>
            <person name="Pillet L."/>
            <person name="Moustafa A."/>
            <person name="Platzer M."/>
            <person name="Groth M."/>
            <person name="Szafranski K."/>
            <person name="Schliwa M."/>
        </authorList>
    </citation>
    <scope>NUCLEOTIDE SEQUENCE [LARGE SCALE GENOMIC DNA]</scope>
</reference>
<organism evidence="1 2">
    <name type="scientific">Reticulomyxa filosa</name>
    <dbReference type="NCBI Taxonomy" id="46433"/>
    <lineage>
        <taxon>Eukaryota</taxon>
        <taxon>Sar</taxon>
        <taxon>Rhizaria</taxon>
        <taxon>Retaria</taxon>
        <taxon>Foraminifera</taxon>
        <taxon>Monothalamids</taxon>
        <taxon>Reticulomyxidae</taxon>
        <taxon>Reticulomyxa</taxon>
    </lineage>
</organism>